<evidence type="ECO:0000259" key="5">
    <source>
        <dbReference type="PROSITE" id="PS50931"/>
    </source>
</evidence>
<keyword evidence="4" id="KW-0804">Transcription</keyword>
<dbReference type="Pfam" id="PF03466">
    <property type="entry name" value="LysR_substrate"/>
    <property type="match status" value="1"/>
</dbReference>
<dbReference type="SUPFAM" id="SSF46785">
    <property type="entry name" value="Winged helix' DNA-binding domain"/>
    <property type="match status" value="1"/>
</dbReference>
<keyword evidence="2" id="KW-0805">Transcription regulation</keyword>
<dbReference type="PANTHER" id="PTHR30118">
    <property type="entry name" value="HTH-TYPE TRANSCRIPTIONAL REGULATOR LEUO-RELATED"/>
    <property type="match status" value="1"/>
</dbReference>
<protein>
    <submittedName>
        <fullName evidence="6">LysR family transcriptional regulator</fullName>
    </submittedName>
</protein>
<proteinExistence type="inferred from homology"/>
<evidence type="ECO:0000256" key="3">
    <source>
        <dbReference type="ARBA" id="ARBA00023125"/>
    </source>
</evidence>
<dbReference type="InterPro" id="IPR000847">
    <property type="entry name" value="LysR_HTH_N"/>
</dbReference>
<dbReference type="Pfam" id="PF00126">
    <property type="entry name" value="HTH_1"/>
    <property type="match status" value="1"/>
</dbReference>
<evidence type="ECO:0000313" key="7">
    <source>
        <dbReference type="Proteomes" id="UP001199642"/>
    </source>
</evidence>
<dbReference type="InterPro" id="IPR050389">
    <property type="entry name" value="LysR-type_TF"/>
</dbReference>
<keyword evidence="7" id="KW-1185">Reference proteome</keyword>
<name>A0ABY3RQA0_9MICO</name>
<evidence type="ECO:0000256" key="2">
    <source>
        <dbReference type="ARBA" id="ARBA00023015"/>
    </source>
</evidence>
<dbReference type="EMBL" id="CP082781">
    <property type="protein sequence ID" value="UGS26129.1"/>
    <property type="molecule type" value="Genomic_DNA"/>
</dbReference>
<dbReference type="InterPro" id="IPR036388">
    <property type="entry name" value="WH-like_DNA-bd_sf"/>
</dbReference>
<keyword evidence="3" id="KW-0238">DNA-binding</keyword>
<dbReference type="InterPro" id="IPR036390">
    <property type="entry name" value="WH_DNA-bd_sf"/>
</dbReference>
<dbReference type="PANTHER" id="PTHR30118:SF15">
    <property type="entry name" value="TRANSCRIPTIONAL REGULATORY PROTEIN"/>
    <property type="match status" value="1"/>
</dbReference>
<dbReference type="RefSeq" id="WP_067248837.1">
    <property type="nucleotide sequence ID" value="NZ_CP082781.1"/>
</dbReference>
<dbReference type="PROSITE" id="PS50931">
    <property type="entry name" value="HTH_LYSR"/>
    <property type="match status" value="1"/>
</dbReference>
<dbReference type="PRINTS" id="PR00039">
    <property type="entry name" value="HTHLYSR"/>
</dbReference>
<gene>
    <name evidence="6" type="ORF">K8F61_16015</name>
</gene>
<dbReference type="Gene3D" id="3.40.190.10">
    <property type="entry name" value="Periplasmic binding protein-like II"/>
    <property type="match status" value="2"/>
</dbReference>
<feature type="domain" description="HTH lysR-type" evidence="5">
    <location>
        <begin position="4"/>
        <end position="61"/>
    </location>
</feature>
<dbReference type="InterPro" id="IPR005119">
    <property type="entry name" value="LysR_subst-bd"/>
</dbReference>
<evidence type="ECO:0000256" key="1">
    <source>
        <dbReference type="ARBA" id="ARBA00009437"/>
    </source>
</evidence>
<dbReference type="Gene3D" id="1.10.10.10">
    <property type="entry name" value="Winged helix-like DNA-binding domain superfamily/Winged helix DNA-binding domain"/>
    <property type="match status" value="1"/>
</dbReference>
<dbReference type="Proteomes" id="UP001199642">
    <property type="component" value="Chromosome"/>
</dbReference>
<reference evidence="6 7" key="1">
    <citation type="submission" date="2023-01" db="EMBL/GenBank/DDBJ databases">
        <title>Characterization of estradiol degrading bacteria Microbacterium sp. MZT7 and reveal degrading genes through genome analysis.</title>
        <authorList>
            <person name="Hao P."/>
            <person name="Gao Y."/>
        </authorList>
    </citation>
    <scope>NUCLEOTIDE SEQUENCE [LARGE SCALE GENOMIC DNA]</scope>
    <source>
        <strain evidence="6 7">MZT7</strain>
    </source>
</reference>
<evidence type="ECO:0000256" key="4">
    <source>
        <dbReference type="ARBA" id="ARBA00023163"/>
    </source>
</evidence>
<sequence length="301" mass="33925">MHQVDLNLLVVFQALMQEGSVTRAGYKLNLSQSAVSAALGRLRKLFDDPLFERTRAGMTPTAKALSLSLSIGPSLSTIASVILEDVEFEPWQSSRTFHLAMSDDIEMLFGPWVARQKVDHNWGVNFAIHQTNSHLWRETLDNPLIDLVLTTTPAHAASDFQSEPLFSGDYRCLYNPRLLSLSDPLTEREYIETRHVRVSYDLQRGWVDDVLAAMGHKRNTLCTISHFSGLGAILLDLPVIATIPEHVALRIAEMLDLRASPVPIQMPRFQISALWRTEVDGLIENHWIRRLCASFVQARSL</sequence>
<comment type="similarity">
    <text evidence="1">Belongs to the LysR transcriptional regulatory family.</text>
</comment>
<accession>A0ABY3RQA0</accession>
<evidence type="ECO:0000313" key="6">
    <source>
        <dbReference type="EMBL" id="UGS26129.1"/>
    </source>
</evidence>
<organism evidence="6 7">
    <name type="scientific">Microbacterium resistens</name>
    <dbReference type="NCBI Taxonomy" id="156977"/>
    <lineage>
        <taxon>Bacteria</taxon>
        <taxon>Bacillati</taxon>
        <taxon>Actinomycetota</taxon>
        <taxon>Actinomycetes</taxon>
        <taxon>Micrococcales</taxon>
        <taxon>Microbacteriaceae</taxon>
        <taxon>Microbacterium</taxon>
    </lineage>
</organism>
<dbReference type="SUPFAM" id="SSF53850">
    <property type="entry name" value="Periplasmic binding protein-like II"/>
    <property type="match status" value="1"/>
</dbReference>